<evidence type="ECO:0000313" key="2">
    <source>
        <dbReference type="EMBL" id="WMV57877.1"/>
    </source>
</evidence>
<evidence type="ECO:0000313" key="3">
    <source>
        <dbReference type="Proteomes" id="UP001234989"/>
    </source>
</evidence>
<keyword evidence="1" id="KW-1133">Transmembrane helix</keyword>
<name>A0AAF0V3Z8_SOLVR</name>
<sequence>MRSGGSSELVCKFAINGVYGRHLVVWVFDVVLWWFNGGRNDVVVLLFAELPLLFGAVSAAAWELVPGGLFVVLWRVEIWW</sequence>
<protein>
    <recommendedName>
        <fullName evidence="4">Transmembrane protein</fullName>
    </recommendedName>
</protein>
<gene>
    <name evidence="2" type="ORF">MTR67_051262</name>
</gene>
<feature type="transmembrane region" description="Helical" evidence="1">
    <location>
        <begin position="42"/>
        <end position="62"/>
    </location>
</feature>
<keyword evidence="1" id="KW-0812">Transmembrane</keyword>
<reference evidence="2" key="1">
    <citation type="submission" date="2023-08" db="EMBL/GenBank/DDBJ databases">
        <title>A de novo genome assembly of Solanum verrucosum Schlechtendal, a Mexican diploid species geographically isolated from the other diploid A-genome species in potato relatives.</title>
        <authorList>
            <person name="Hosaka K."/>
        </authorList>
    </citation>
    <scope>NUCLEOTIDE SEQUENCE</scope>
    <source>
        <tissue evidence="2">Young leaves</tissue>
    </source>
</reference>
<feature type="transmembrane region" description="Helical" evidence="1">
    <location>
        <begin position="13"/>
        <end position="35"/>
    </location>
</feature>
<dbReference type="AlphaFoldDB" id="A0AAF0V3Z8"/>
<organism evidence="2 3">
    <name type="scientific">Solanum verrucosum</name>
    <dbReference type="NCBI Taxonomy" id="315347"/>
    <lineage>
        <taxon>Eukaryota</taxon>
        <taxon>Viridiplantae</taxon>
        <taxon>Streptophyta</taxon>
        <taxon>Embryophyta</taxon>
        <taxon>Tracheophyta</taxon>
        <taxon>Spermatophyta</taxon>
        <taxon>Magnoliopsida</taxon>
        <taxon>eudicotyledons</taxon>
        <taxon>Gunneridae</taxon>
        <taxon>Pentapetalae</taxon>
        <taxon>asterids</taxon>
        <taxon>lamiids</taxon>
        <taxon>Solanales</taxon>
        <taxon>Solanaceae</taxon>
        <taxon>Solanoideae</taxon>
        <taxon>Solaneae</taxon>
        <taxon>Solanum</taxon>
    </lineage>
</organism>
<evidence type="ECO:0000256" key="1">
    <source>
        <dbReference type="SAM" id="Phobius"/>
    </source>
</evidence>
<keyword evidence="3" id="KW-1185">Reference proteome</keyword>
<accession>A0AAF0V3Z8</accession>
<proteinExistence type="predicted"/>
<dbReference type="Proteomes" id="UP001234989">
    <property type="component" value="Chromosome 12"/>
</dbReference>
<dbReference type="EMBL" id="CP133623">
    <property type="protein sequence ID" value="WMV57877.1"/>
    <property type="molecule type" value="Genomic_DNA"/>
</dbReference>
<evidence type="ECO:0008006" key="4">
    <source>
        <dbReference type="Google" id="ProtNLM"/>
    </source>
</evidence>
<keyword evidence="1" id="KW-0472">Membrane</keyword>